<feature type="signal peptide" evidence="4">
    <location>
        <begin position="1"/>
        <end position="26"/>
    </location>
</feature>
<evidence type="ECO:0000313" key="8">
    <source>
        <dbReference type="RefSeq" id="XP_022293276.1"/>
    </source>
</evidence>
<keyword evidence="3" id="KW-1133">Transmembrane helix</keyword>
<keyword evidence="3" id="KW-0472">Membrane</keyword>
<evidence type="ECO:0000313" key="7">
    <source>
        <dbReference type="RefSeq" id="XP_022293274.1"/>
    </source>
</evidence>
<evidence type="ECO:0000259" key="5">
    <source>
        <dbReference type="PROSITE" id="PS51424"/>
    </source>
</evidence>
<feature type="chain" id="PRO_5044665885" evidence="4">
    <location>
        <begin position="27"/>
        <end position="990"/>
    </location>
</feature>
<keyword evidence="3" id="KW-0812">Transmembrane</keyword>
<evidence type="ECO:0000256" key="3">
    <source>
        <dbReference type="SAM" id="Phobius"/>
    </source>
</evidence>
<keyword evidence="4" id="KW-0732">Signal</keyword>
<dbReference type="InterPro" id="IPR020859">
    <property type="entry name" value="ROC"/>
</dbReference>
<evidence type="ECO:0000256" key="1">
    <source>
        <dbReference type="ARBA" id="ARBA00022737"/>
    </source>
</evidence>
<feature type="domain" description="Roc" evidence="5">
    <location>
        <begin position="296"/>
        <end position="622"/>
    </location>
</feature>
<accession>A0A8B8AQE9</accession>
<dbReference type="AlphaFoldDB" id="A0A8B8AQE9"/>
<evidence type="ECO:0000256" key="4">
    <source>
        <dbReference type="SAM" id="SignalP"/>
    </source>
</evidence>
<dbReference type="PANTHER" id="PTHR47679:SF2">
    <property type="entry name" value="C-TERMINAL OF ROC (COR) DOMAIN-CONTAINING PROTEIN"/>
    <property type="match status" value="1"/>
</dbReference>
<dbReference type="PANTHER" id="PTHR47679">
    <property type="entry name" value="PROTEIN TORNADO 1"/>
    <property type="match status" value="1"/>
</dbReference>
<dbReference type="Gene3D" id="3.40.50.300">
    <property type="entry name" value="P-loop containing nucleotide triphosphate hydrolases"/>
    <property type="match status" value="1"/>
</dbReference>
<name>A0A8B8AQE9_CRAVI</name>
<dbReference type="GeneID" id="111103932"/>
<reference evidence="7 8" key="1">
    <citation type="submission" date="2025-04" db="UniProtKB">
        <authorList>
            <consortium name="RefSeq"/>
        </authorList>
    </citation>
    <scope>IDENTIFICATION</scope>
    <source>
        <tissue evidence="7 8">Whole sample</tissue>
    </source>
</reference>
<dbReference type="PROSITE" id="PS51424">
    <property type="entry name" value="ROC"/>
    <property type="match status" value="1"/>
</dbReference>
<sequence>MLNCKVKEALFLVCIAFLSGSSERHGQVFAFGTAHRVSDCPRDDKEWMKASDRLNCSSDVWSTMNKYHCLPADNLTTLIELCYSKKRPRVVKGLCMVFIEKQNLVNHFECSSFIKGCPNAWYFSDEMYKFPACFEIEPTQRCYKAEASCHQRTWPSTFLPDTTMSIFDNKTSNSPTEDIHDRGIDPLVIVLPAIFVIGLIGIAAMIALKYKRRVRGSLERKDMEANHGEQFTLLERKYEDKIEADIRKLGIEYILENLSSDKKTYSMIAEKLKVPQEILYWSLDNRKKFVRSMKDGNISVYNARGMVIGCALAGKTTLVRKLKGEKDLYKKSSSSTSGIEIHTHVFKLNADESTIEVCAQKEKNRGCLCLTPTALEPQGENKKRMSFSEEPVVMPDQAETMSSKQPELSHTNILDTPRKTESTNNITDESVVIYLRESDSSQPTINSTVSTVTLNDNECNANIDFSDCIASVNAKNLKMLSLLDFAGHSAYYACHHIFFSPRAFFILVFDMTKPFEQIAHESCMEKNLIYSNWTYADYVRYWLGSIHTYGSNEAPVILVFSHAEENGADPEKALKYFFDICKILPEKLRHRMDKSRVFSVQKNSDKNMKNLKKCIASTVKSQSHWGERVPISWTKLESMLKKLREGCKIYLLSDLLRVVLNMNELMIKNEEDLIIALTFFNETGVILFRSEIKNSIILDVQWFVDAFKRIILDKEHMDKKDQFNWADFNDLYEFGLLSTTLLNKLWEDNGFQEYKESLVNHMKQLDMLAELSEDMWYVPCMNKQMYSSDILENCNVSSTLCFLYEYLPFVIYHRLVVACINNLGMQPWIRKGIRCIFHTVTILSCNDQIHRVLIGICQSNERINRKHPYSIEVQVNSTKRGEKIDTRLTSELRNTIFQNLTNLTQAFPSCDRSFHLGYRCKLEPFRGNQESHIIREEDIWEGNPQFDCCKCNENHIVDVNSIICFWEEKTDPKQRDFEGEETAHLIGMLK</sequence>
<evidence type="ECO:0000313" key="6">
    <source>
        <dbReference type="Proteomes" id="UP000694844"/>
    </source>
</evidence>
<dbReference type="Proteomes" id="UP000694844">
    <property type="component" value="Chromosome 7"/>
</dbReference>
<dbReference type="RefSeq" id="XP_022293274.1">
    <property type="nucleotide sequence ID" value="XM_022437566.1"/>
</dbReference>
<feature type="transmembrane region" description="Helical" evidence="3">
    <location>
        <begin position="187"/>
        <end position="208"/>
    </location>
</feature>
<dbReference type="Gene3D" id="3.30.70.1390">
    <property type="entry name" value="ROC domain from the Parkinson's disease-associated leucine-rich repeat kinase 2"/>
    <property type="match status" value="1"/>
</dbReference>
<keyword evidence="2" id="KW-0547">Nucleotide-binding</keyword>
<dbReference type="SUPFAM" id="SSF52540">
    <property type="entry name" value="P-loop containing nucleoside triphosphate hydrolases"/>
    <property type="match status" value="1"/>
</dbReference>
<organism evidence="6 8">
    <name type="scientific">Crassostrea virginica</name>
    <name type="common">Eastern oyster</name>
    <dbReference type="NCBI Taxonomy" id="6565"/>
    <lineage>
        <taxon>Eukaryota</taxon>
        <taxon>Metazoa</taxon>
        <taxon>Spiralia</taxon>
        <taxon>Lophotrochozoa</taxon>
        <taxon>Mollusca</taxon>
        <taxon>Bivalvia</taxon>
        <taxon>Autobranchia</taxon>
        <taxon>Pteriomorphia</taxon>
        <taxon>Ostreida</taxon>
        <taxon>Ostreoidea</taxon>
        <taxon>Ostreidae</taxon>
        <taxon>Crassostrea</taxon>
    </lineage>
</organism>
<dbReference type="GO" id="GO:0000166">
    <property type="term" value="F:nucleotide binding"/>
    <property type="evidence" value="ECO:0007669"/>
    <property type="project" value="UniProtKB-KW"/>
</dbReference>
<dbReference type="InterPro" id="IPR027417">
    <property type="entry name" value="P-loop_NTPase"/>
</dbReference>
<dbReference type="KEGG" id="cvn:111103932"/>
<keyword evidence="6" id="KW-1185">Reference proteome</keyword>
<gene>
    <name evidence="7 8" type="primary">LOC111103932</name>
</gene>
<dbReference type="RefSeq" id="XP_022293276.1">
    <property type="nucleotide sequence ID" value="XM_022437568.1"/>
</dbReference>
<evidence type="ECO:0000256" key="2">
    <source>
        <dbReference type="ARBA" id="ARBA00022741"/>
    </source>
</evidence>
<proteinExistence type="predicted"/>
<protein>
    <submittedName>
        <fullName evidence="7 8">Uncharacterized protein LOC111103932</fullName>
    </submittedName>
</protein>
<keyword evidence="1" id="KW-0677">Repeat</keyword>
<dbReference type="OrthoDB" id="6083051at2759"/>